<evidence type="ECO:0000313" key="2">
    <source>
        <dbReference type="EMBL" id="MED6242084.1"/>
    </source>
</evidence>
<evidence type="ECO:0000256" key="1">
    <source>
        <dbReference type="SAM" id="MobiDB-lite"/>
    </source>
</evidence>
<sequence>MHCYQRYTTCPRMMKASEPLLLCFSPRISPSSVIIRLFSKYTNSNSPQGVKKYQERKPQQTSGFHNTKRHFHSEKVRRTALLCQPRFWEIGRGKDRLPPPSVWERELLLGGLLNNIILKIFCRDKVKRNTK</sequence>
<dbReference type="Proteomes" id="UP001345963">
    <property type="component" value="Unassembled WGS sequence"/>
</dbReference>
<feature type="region of interest" description="Disordered" evidence="1">
    <location>
        <begin position="45"/>
        <end position="69"/>
    </location>
</feature>
<gene>
    <name evidence="2" type="ORF">ATANTOWER_032969</name>
</gene>
<accession>A0ABU7AWT2</accession>
<comment type="caution">
    <text evidence="2">The sequence shown here is derived from an EMBL/GenBank/DDBJ whole genome shotgun (WGS) entry which is preliminary data.</text>
</comment>
<proteinExistence type="predicted"/>
<evidence type="ECO:0000313" key="3">
    <source>
        <dbReference type="Proteomes" id="UP001345963"/>
    </source>
</evidence>
<dbReference type="EMBL" id="JAHUTI010030502">
    <property type="protein sequence ID" value="MED6242084.1"/>
    <property type="molecule type" value="Genomic_DNA"/>
</dbReference>
<keyword evidence="3" id="KW-1185">Reference proteome</keyword>
<reference evidence="2 3" key="1">
    <citation type="submission" date="2021-07" db="EMBL/GenBank/DDBJ databases">
        <authorList>
            <person name="Palmer J.M."/>
        </authorList>
    </citation>
    <scope>NUCLEOTIDE SEQUENCE [LARGE SCALE GENOMIC DNA]</scope>
    <source>
        <strain evidence="2 3">AT_MEX2019</strain>
        <tissue evidence="2">Muscle</tissue>
    </source>
</reference>
<protein>
    <submittedName>
        <fullName evidence="2">Uncharacterized protein</fullName>
    </submittedName>
</protein>
<name>A0ABU7AWT2_9TELE</name>
<organism evidence="2 3">
    <name type="scientific">Ataeniobius toweri</name>
    <dbReference type="NCBI Taxonomy" id="208326"/>
    <lineage>
        <taxon>Eukaryota</taxon>
        <taxon>Metazoa</taxon>
        <taxon>Chordata</taxon>
        <taxon>Craniata</taxon>
        <taxon>Vertebrata</taxon>
        <taxon>Euteleostomi</taxon>
        <taxon>Actinopterygii</taxon>
        <taxon>Neopterygii</taxon>
        <taxon>Teleostei</taxon>
        <taxon>Neoteleostei</taxon>
        <taxon>Acanthomorphata</taxon>
        <taxon>Ovalentaria</taxon>
        <taxon>Atherinomorphae</taxon>
        <taxon>Cyprinodontiformes</taxon>
        <taxon>Goodeidae</taxon>
        <taxon>Ataeniobius</taxon>
    </lineage>
</organism>